<dbReference type="PANTHER" id="PTHR35400:SF3">
    <property type="entry name" value="SLL1072 PROTEIN"/>
    <property type="match status" value="1"/>
</dbReference>
<dbReference type="InterPro" id="IPR008538">
    <property type="entry name" value="Uma2"/>
</dbReference>
<dbReference type="GO" id="GO:0004519">
    <property type="term" value="F:endonuclease activity"/>
    <property type="evidence" value="ECO:0007669"/>
    <property type="project" value="UniProtKB-KW"/>
</dbReference>
<keyword evidence="2" id="KW-0255">Endonuclease</keyword>
<dbReference type="InterPro" id="IPR011335">
    <property type="entry name" value="Restrct_endonuc-II-like"/>
</dbReference>
<accession>A0A4Q7JCX0</accession>
<name>A0A4Q7JCX0_9PSEU</name>
<dbReference type="AlphaFoldDB" id="A0A4Q7JCX0"/>
<dbReference type="SUPFAM" id="SSF52980">
    <property type="entry name" value="Restriction endonuclease-like"/>
    <property type="match status" value="1"/>
</dbReference>
<keyword evidence="3" id="KW-1185">Reference proteome</keyword>
<dbReference type="PANTHER" id="PTHR35400">
    <property type="entry name" value="SLR1083 PROTEIN"/>
    <property type="match status" value="1"/>
</dbReference>
<dbReference type="EMBL" id="SFCC01000001">
    <property type="protein sequence ID" value="RZQ65751.1"/>
    <property type="molecule type" value="Genomic_DNA"/>
</dbReference>
<dbReference type="OrthoDB" id="9799703at2"/>
<comment type="caution">
    <text evidence="2">The sequence shown here is derived from an EMBL/GenBank/DDBJ whole genome shotgun (WGS) entry which is preliminary data.</text>
</comment>
<evidence type="ECO:0000259" key="1">
    <source>
        <dbReference type="Pfam" id="PF05685"/>
    </source>
</evidence>
<evidence type="ECO:0000313" key="2">
    <source>
        <dbReference type="EMBL" id="RZQ65751.1"/>
    </source>
</evidence>
<sequence length="179" mass="19171">MTPGLLTVDEYAALGALESGYTELVEGRLLLVPDDGRDHDSVTDTLAKTLERQLPDGVELLVRADLDLRLAAAGEPGYSRRPDLMLVRDAAGGLVRSGEVVVVIEVAAEGSRRTDYVAKRAEYADAGIPHYWIVDLDEPVSLTACHLAGEFGYQDSGAVTGTFTTADPISVSLDLDRLL</sequence>
<keyword evidence="2" id="KW-0540">Nuclease</keyword>
<dbReference type="Proteomes" id="UP000292003">
    <property type="component" value="Unassembled WGS sequence"/>
</dbReference>
<evidence type="ECO:0000313" key="3">
    <source>
        <dbReference type="Proteomes" id="UP000292003"/>
    </source>
</evidence>
<keyword evidence="2" id="KW-0378">Hydrolase</keyword>
<reference evidence="2 3" key="1">
    <citation type="submission" date="2019-02" db="EMBL/GenBank/DDBJ databases">
        <title>Draft genome sequence of Amycolatopsis sp. 8-3EHSu isolated from roots of Suaeda maritima.</title>
        <authorList>
            <person name="Duangmal K."/>
            <person name="Chantavorakit T."/>
        </authorList>
    </citation>
    <scope>NUCLEOTIDE SEQUENCE [LARGE SCALE GENOMIC DNA]</scope>
    <source>
        <strain evidence="2 3">8-3EHSu</strain>
    </source>
</reference>
<proteinExistence type="predicted"/>
<dbReference type="Gene3D" id="3.90.1570.10">
    <property type="entry name" value="tt1808, chain A"/>
    <property type="match status" value="1"/>
</dbReference>
<gene>
    <name evidence="2" type="ORF">EWH70_01300</name>
</gene>
<dbReference type="InterPro" id="IPR012296">
    <property type="entry name" value="Nuclease_put_TT1808"/>
</dbReference>
<dbReference type="CDD" id="cd06260">
    <property type="entry name" value="DUF820-like"/>
    <property type="match status" value="1"/>
</dbReference>
<organism evidence="2 3">
    <name type="scientific">Amycolatopsis suaedae</name>
    <dbReference type="NCBI Taxonomy" id="2510978"/>
    <lineage>
        <taxon>Bacteria</taxon>
        <taxon>Bacillati</taxon>
        <taxon>Actinomycetota</taxon>
        <taxon>Actinomycetes</taxon>
        <taxon>Pseudonocardiales</taxon>
        <taxon>Pseudonocardiaceae</taxon>
        <taxon>Amycolatopsis</taxon>
    </lineage>
</organism>
<dbReference type="RefSeq" id="WP_130473320.1">
    <property type="nucleotide sequence ID" value="NZ_SFCC01000001.1"/>
</dbReference>
<feature type="domain" description="Putative restriction endonuclease" evidence="1">
    <location>
        <begin position="10"/>
        <end position="156"/>
    </location>
</feature>
<dbReference type="Pfam" id="PF05685">
    <property type="entry name" value="Uma2"/>
    <property type="match status" value="1"/>
</dbReference>
<protein>
    <submittedName>
        <fullName evidence="2">Uma2 family endonuclease</fullName>
    </submittedName>
</protein>